<name>A0A151M6Q6_ALLMI</name>
<protein>
    <submittedName>
        <fullName evidence="1">Uncharacterized protein</fullName>
    </submittedName>
</protein>
<dbReference type="AlphaFoldDB" id="A0A151M6Q6"/>
<dbReference type="EMBL" id="AKHW03006437">
    <property type="protein sequence ID" value="KYO20151.1"/>
    <property type="molecule type" value="Genomic_DNA"/>
</dbReference>
<organism evidence="1 2">
    <name type="scientific">Alligator mississippiensis</name>
    <name type="common">American alligator</name>
    <dbReference type="NCBI Taxonomy" id="8496"/>
    <lineage>
        <taxon>Eukaryota</taxon>
        <taxon>Metazoa</taxon>
        <taxon>Chordata</taxon>
        <taxon>Craniata</taxon>
        <taxon>Vertebrata</taxon>
        <taxon>Euteleostomi</taxon>
        <taxon>Archelosauria</taxon>
        <taxon>Archosauria</taxon>
        <taxon>Crocodylia</taxon>
        <taxon>Alligatoridae</taxon>
        <taxon>Alligatorinae</taxon>
        <taxon>Alligator</taxon>
    </lineage>
</organism>
<dbReference type="Proteomes" id="UP000050525">
    <property type="component" value="Unassembled WGS sequence"/>
</dbReference>
<comment type="caution">
    <text evidence="1">The sequence shown here is derived from an EMBL/GenBank/DDBJ whole genome shotgun (WGS) entry which is preliminary data.</text>
</comment>
<proteinExistence type="predicted"/>
<accession>A0A151M6Q6</accession>
<sequence length="75" mass="8188">MRISQALNHKGPDSDLTLVRTALKSWKLHLTHTASRVVRLGGESNTAMAACLFSVALETEDLLSSKTSNETAYSR</sequence>
<reference evidence="1 2" key="1">
    <citation type="journal article" date="2012" name="Genome Biol.">
        <title>Sequencing three crocodilian genomes to illuminate the evolution of archosaurs and amniotes.</title>
        <authorList>
            <person name="St John J.A."/>
            <person name="Braun E.L."/>
            <person name="Isberg S.R."/>
            <person name="Miles L.G."/>
            <person name="Chong A.Y."/>
            <person name="Gongora J."/>
            <person name="Dalzell P."/>
            <person name="Moran C."/>
            <person name="Bed'hom B."/>
            <person name="Abzhanov A."/>
            <person name="Burgess S.C."/>
            <person name="Cooksey A.M."/>
            <person name="Castoe T.A."/>
            <person name="Crawford N.G."/>
            <person name="Densmore L.D."/>
            <person name="Drew J.C."/>
            <person name="Edwards S.V."/>
            <person name="Faircloth B.C."/>
            <person name="Fujita M.K."/>
            <person name="Greenwold M.J."/>
            <person name="Hoffmann F.G."/>
            <person name="Howard J.M."/>
            <person name="Iguchi T."/>
            <person name="Janes D.E."/>
            <person name="Khan S.Y."/>
            <person name="Kohno S."/>
            <person name="de Koning A.J."/>
            <person name="Lance S.L."/>
            <person name="McCarthy F.M."/>
            <person name="McCormack J.E."/>
            <person name="Merchant M.E."/>
            <person name="Peterson D.G."/>
            <person name="Pollock D.D."/>
            <person name="Pourmand N."/>
            <person name="Raney B.J."/>
            <person name="Roessler K.A."/>
            <person name="Sanford J.R."/>
            <person name="Sawyer R.H."/>
            <person name="Schmidt C.J."/>
            <person name="Triplett E.W."/>
            <person name="Tuberville T.D."/>
            <person name="Venegas-Anaya M."/>
            <person name="Howard J.T."/>
            <person name="Jarvis E.D."/>
            <person name="Guillette L.J.Jr."/>
            <person name="Glenn T.C."/>
            <person name="Green R.E."/>
            <person name="Ray D.A."/>
        </authorList>
    </citation>
    <scope>NUCLEOTIDE SEQUENCE [LARGE SCALE GENOMIC DNA]</scope>
    <source>
        <strain evidence="1">KSC_2009_1</strain>
    </source>
</reference>
<evidence type="ECO:0000313" key="1">
    <source>
        <dbReference type="EMBL" id="KYO20151.1"/>
    </source>
</evidence>
<gene>
    <name evidence="1" type="ORF">Y1Q_0010725</name>
</gene>
<keyword evidence="2" id="KW-1185">Reference proteome</keyword>
<evidence type="ECO:0000313" key="2">
    <source>
        <dbReference type="Proteomes" id="UP000050525"/>
    </source>
</evidence>